<dbReference type="Proteomes" id="UP000593567">
    <property type="component" value="Unassembled WGS sequence"/>
</dbReference>
<dbReference type="OrthoDB" id="2963168at2759"/>
<dbReference type="PANTHER" id="PTHR14187:SF46">
    <property type="entry name" value="HEAT SHOCK 70 KDA PROTEIN 12A"/>
    <property type="match status" value="1"/>
</dbReference>
<evidence type="ECO:0000313" key="2">
    <source>
        <dbReference type="EMBL" id="KAF6019676.1"/>
    </source>
</evidence>
<evidence type="ECO:0000256" key="1">
    <source>
        <dbReference type="SAM" id="MobiDB-lite"/>
    </source>
</evidence>
<feature type="region of interest" description="Disordered" evidence="1">
    <location>
        <begin position="1"/>
        <end position="89"/>
    </location>
</feature>
<dbReference type="AlphaFoldDB" id="A0A7J7J1R1"/>
<name>A0A7J7J1R1_BUGNE</name>
<keyword evidence="3" id="KW-1185">Reference proteome</keyword>
<dbReference type="InterPro" id="IPR043129">
    <property type="entry name" value="ATPase_NBD"/>
</dbReference>
<sequence>MEFLDTLSESCVDEHNNRIEPFNSSKTAGKESSSNKPPPKPKRLSTRLSASFYTPDRPTSPSFATNGSKSGSINNNSSKAENKSRPGLKISHSLPYFKITNNSAAQSHGDYNIQVTPVTARKTQTLKVQRIAKHHTEEPIFTPPPPPTHLPPPLTPTISPPSIALDTGVEVATSRSALDITDTMDIRSEHRLDVTNPALSSSTSTEAMLKDLRRMNPTYASDMSVNRTLSVDAGLTSPTYSLSSSKSLSNKRCSTNYPMALNSPGSPAGAISEMGRYARSSRSSIDSGTSSGPHITKQQGGHFVVVAIDFGTTFSGYAFSFSQEPNSIHMMRKWEGGDPGLVNQKTPTCLLLEPDGTFHSFGFSARDFYHDLDASEAKKWLYFDKFKMVLHYHAGLNHETMLVAANGEKFPAKKVFSYSLQFFRDHALGELSDQSGLKILSEDIKWVLTVPAIWKQPAKQFMREAAYEAGLASLEHPEQLVISLEPEAASIYCRRLRLSQLVPDSPPALQPLTLERNRKLVEVPDVIEDRIGDHLQIAPTDIVEDLVQGSSYMVVDCGGGTVDITVHELAGVGGRLRELYRASGGPHGSVGVDNEFEQLLANIFGTDFIETFKAKRPAGYVDLMIAFESRKRSASPYKDMPLNISLPFSFIDYYKKYRGKTVETAIRKYGDSDIRWSAQGMLRLTQAAMRKLFMPTILKIKEAVGAVMIANDSSGIQHLFLVGGFAESPLLQLEIRKEFSSMLKVIIPQDVGLSILKGAVLFGHDPTVIHVRISRQTYGVGVLNRFVKGKHPKHKLIKRDGIEWCTDVFDKFVLTDEPVTLGNTVIRSYTPAKVGQKLSIINIYSADKTDVKFITDVGVKKCGTLQLDLTKVIDKVPARKRREIQARMEFGDTEVKVSAVDIDTGISVKANIDFLCK</sequence>
<feature type="compositionally biased region" description="Low complexity" evidence="1">
    <location>
        <begin position="66"/>
        <end position="79"/>
    </location>
</feature>
<dbReference type="EMBL" id="VXIV02003216">
    <property type="protein sequence ID" value="KAF6019676.1"/>
    <property type="molecule type" value="Genomic_DNA"/>
</dbReference>
<accession>A0A7J7J1R1</accession>
<dbReference type="Gene3D" id="3.30.420.40">
    <property type="match status" value="2"/>
</dbReference>
<evidence type="ECO:0000313" key="3">
    <source>
        <dbReference type="Proteomes" id="UP000593567"/>
    </source>
</evidence>
<dbReference type="PANTHER" id="PTHR14187">
    <property type="entry name" value="ALPHA KINASE/ELONGATION FACTOR 2 KINASE"/>
    <property type="match status" value="1"/>
</dbReference>
<gene>
    <name evidence="2" type="ORF">EB796_022039</name>
</gene>
<proteinExistence type="predicted"/>
<comment type="caution">
    <text evidence="2">The sequence shown here is derived from an EMBL/GenBank/DDBJ whole genome shotgun (WGS) entry which is preliminary data.</text>
</comment>
<reference evidence="2" key="1">
    <citation type="submission" date="2020-06" db="EMBL/GenBank/DDBJ databases">
        <title>Draft genome of Bugula neritina, a colonial animal packing powerful symbionts and potential medicines.</title>
        <authorList>
            <person name="Rayko M."/>
        </authorList>
    </citation>
    <scope>NUCLEOTIDE SEQUENCE [LARGE SCALE GENOMIC DNA]</scope>
    <source>
        <strain evidence="2">Kwan_BN1</strain>
    </source>
</reference>
<feature type="compositionally biased region" description="Polar residues" evidence="1">
    <location>
        <begin position="46"/>
        <end position="65"/>
    </location>
</feature>
<dbReference type="Gene3D" id="3.90.640.10">
    <property type="entry name" value="Actin, Chain A, domain 4"/>
    <property type="match status" value="1"/>
</dbReference>
<organism evidence="2 3">
    <name type="scientific">Bugula neritina</name>
    <name type="common">Brown bryozoan</name>
    <name type="synonym">Sertularia neritina</name>
    <dbReference type="NCBI Taxonomy" id="10212"/>
    <lineage>
        <taxon>Eukaryota</taxon>
        <taxon>Metazoa</taxon>
        <taxon>Spiralia</taxon>
        <taxon>Lophotrochozoa</taxon>
        <taxon>Bryozoa</taxon>
        <taxon>Gymnolaemata</taxon>
        <taxon>Cheilostomatida</taxon>
        <taxon>Flustrina</taxon>
        <taxon>Buguloidea</taxon>
        <taxon>Bugulidae</taxon>
        <taxon>Bugula</taxon>
    </lineage>
</organism>
<protein>
    <recommendedName>
        <fullName evidence="4">HSPA12B</fullName>
    </recommendedName>
</protein>
<evidence type="ECO:0008006" key="4">
    <source>
        <dbReference type="Google" id="ProtNLM"/>
    </source>
</evidence>
<dbReference type="SUPFAM" id="SSF53067">
    <property type="entry name" value="Actin-like ATPase domain"/>
    <property type="match status" value="2"/>
</dbReference>